<name>A0ABU3NQ18_9CHLR</name>
<gene>
    <name evidence="2" type="ORF">QYE77_11680</name>
</gene>
<keyword evidence="3" id="KW-1185">Reference proteome</keyword>
<protein>
    <submittedName>
        <fullName evidence="2">Uncharacterized protein</fullName>
    </submittedName>
</protein>
<dbReference type="EMBL" id="JAUHMF010000002">
    <property type="protein sequence ID" value="MDT8898924.1"/>
    <property type="molecule type" value="Genomic_DNA"/>
</dbReference>
<feature type="transmembrane region" description="Helical" evidence="1">
    <location>
        <begin position="182"/>
        <end position="199"/>
    </location>
</feature>
<feature type="transmembrane region" description="Helical" evidence="1">
    <location>
        <begin position="93"/>
        <end position="111"/>
    </location>
</feature>
<feature type="transmembrane region" description="Helical" evidence="1">
    <location>
        <begin position="205"/>
        <end position="224"/>
    </location>
</feature>
<proteinExistence type="predicted"/>
<feature type="transmembrane region" description="Helical" evidence="1">
    <location>
        <begin position="328"/>
        <end position="348"/>
    </location>
</feature>
<evidence type="ECO:0000313" key="3">
    <source>
        <dbReference type="Proteomes" id="UP001254165"/>
    </source>
</evidence>
<evidence type="ECO:0000313" key="2">
    <source>
        <dbReference type="EMBL" id="MDT8898924.1"/>
    </source>
</evidence>
<comment type="caution">
    <text evidence="2">The sequence shown here is derived from an EMBL/GenBank/DDBJ whole genome shotgun (WGS) entry which is preliminary data.</text>
</comment>
<organism evidence="2 3">
    <name type="scientific">Thermanaerothrix solaris</name>
    <dbReference type="NCBI Taxonomy" id="3058434"/>
    <lineage>
        <taxon>Bacteria</taxon>
        <taxon>Bacillati</taxon>
        <taxon>Chloroflexota</taxon>
        <taxon>Anaerolineae</taxon>
        <taxon>Anaerolineales</taxon>
        <taxon>Anaerolineaceae</taxon>
        <taxon>Thermanaerothrix</taxon>
    </lineage>
</organism>
<dbReference type="Proteomes" id="UP001254165">
    <property type="component" value="Unassembled WGS sequence"/>
</dbReference>
<keyword evidence="1" id="KW-1133">Transmembrane helix</keyword>
<evidence type="ECO:0000256" key="1">
    <source>
        <dbReference type="SAM" id="Phobius"/>
    </source>
</evidence>
<feature type="transmembrane region" description="Helical" evidence="1">
    <location>
        <begin position="395"/>
        <end position="412"/>
    </location>
</feature>
<feature type="transmembrane region" description="Helical" evidence="1">
    <location>
        <begin position="157"/>
        <end position="175"/>
    </location>
</feature>
<sequence>MGINEDSSLSGKWLALGLVGIGAFSVPLLGYFVTSTFMRYSGDDYCYAASLIQFGFWKSQWLSYTQILTYNGNRYALTLFSNLADLLGPRFNGFLPGIMLVLWLLGLAFLLKTSFEVFSVRVLSKPVFAFWLAEILAFFTLYQTPDIAQSLYWRSGMLPYFAPVVANVLLLLGVSQSALRSWSLWSAGILAFFFSWLSGGFSETGVMFQAGLWGAIFVIIWFNRNRAGRMRYISQIMPLVIAVLVGTIIAAITLAFSPTLQDRNLPSPVLSRISKSLSMAGWNTFLFYYLMLRRKTLPMLLNLGLFMFLGLSWAPQMDKNWLSIRNVFLAWIIGAAITFLSMLPFAYVQQSYPEPRAVIIMQWIATVIVSLSGWWTGGWLKQVLLSNLKGKTNFLYNLSFLVLLFLCLFPVWESRQIYNDLPRYQKWAAFWDRRDAQLRDLARQNVHEVQVIEIDHIIPNVGDLSPDPGYWYNQCASRYYGVQSISASLPGWGEK</sequence>
<feature type="transmembrane region" description="Helical" evidence="1">
    <location>
        <begin position="12"/>
        <end position="33"/>
    </location>
</feature>
<feature type="transmembrane region" description="Helical" evidence="1">
    <location>
        <begin position="123"/>
        <end position="142"/>
    </location>
</feature>
<accession>A0ABU3NQ18</accession>
<feature type="transmembrane region" description="Helical" evidence="1">
    <location>
        <begin position="299"/>
        <end position="316"/>
    </location>
</feature>
<feature type="transmembrane region" description="Helical" evidence="1">
    <location>
        <begin position="236"/>
        <end position="256"/>
    </location>
</feature>
<reference evidence="2 3" key="1">
    <citation type="submission" date="2023-07" db="EMBL/GenBank/DDBJ databases">
        <title>Novel species of Thermanaerothrix with wide hydrolytic capabilities.</title>
        <authorList>
            <person name="Zayulina K.S."/>
            <person name="Podosokorskaya O.A."/>
            <person name="Elcheninov A.G."/>
        </authorList>
    </citation>
    <scope>NUCLEOTIDE SEQUENCE [LARGE SCALE GENOMIC DNA]</scope>
    <source>
        <strain evidence="2 3">4228-RoL</strain>
    </source>
</reference>
<keyword evidence="1" id="KW-0812">Transmembrane</keyword>
<keyword evidence="1" id="KW-0472">Membrane</keyword>
<dbReference type="RefSeq" id="WP_315625597.1">
    <property type="nucleotide sequence ID" value="NZ_JAUHMF010000002.1"/>
</dbReference>
<feature type="transmembrane region" description="Helical" evidence="1">
    <location>
        <begin position="357"/>
        <end position="375"/>
    </location>
</feature>